<dbReference type="Proteomes" id="UP000593906">
    <property type="component" value="Chromosome 4"/>
</dbReference>
<evidence type="ECO:0000313" key="1">
    <source>
        <dbReference type="EMBL" id="QOY42322.1"/>
    </source>
</evidence>
<sequence length="426" mass="49052">MGCCVSKDEGAVKNIKLKKKNNGLELSQKFVIRNHNGNRLLSFWDIITYEGINFGNKAHNLSTEFIQPQIKELHAIWIISILRQLRSEVDTIFLLSRLIEITELLDPLDGNSIIRNHMCESGAVEILLNTIKYHKKSPEIVLICIFLLTHLFFNDGVSERMVPIIIPEILELFTYLEKNILNSSVNNSILLAIFRLIFISSSDSLSVSEIWIDSNIGKKIMLYLKDEKLDERTQIWGFAALRFLIRSSLNACNEFLKLGVFELITKKLGKNQDIFLIENILAIYVSILFTSQDFKLNNPDIIREILEIIDINVNNHQIVQQGLIVLIKSCQRTEVYSHIIAAYGAKRIIQSILQVYKKDPEFSQIIKLSKYLMRCLCSFCSKTTLIKLVNNQLVFSHQFDPALDNYGILDMDCISKNDPCQIQMWF</sequence>
<reference evidence="1 2" key="1">
    <citation type="submission" date="2019-09" db="EMBL/GenBank/DDBJ databases">
        <title>Consistent, comparative and evidence-based genome assembly and annotation for Cryptosporidium parvum, C. hominis and C. tyzzeri.</title>
        <authorList>
            <person name="Baptista R.P."/>
            <person name="Li Y."/>
            <person name="Sateriale A."/>
            <person name="Ansell B."/>
            <person name="Jex A."/>
            <person name="Sanders M."/>
            <person name="Brooks K."/>
            <person name="Tracey A."/>
            <person name="Berriman M."/>
            <person name="Striepen B."/>
            <person name="Cotton J.A."/>
            <person name="Kissinger J.C."/>
        </authorList>
    </citation>
    <scope>NUCLEOTIDE SEQUENCE [LARGE SCALE GENOMIC DNA]</scope>
    <source>
        <strain evidence="1 2">IOWA-ATCC</strain>
    </source>
</reference>
<accession>A0A7S7LHM5</accession>
<proteinExistence type="predicted"/>
<protein>
    <submittedName>
        <fullName evidence="1">Uncharacterized protein</fullName>
    </submittedName>
</protein>
<dbReference type="VEuPathDB" id="CryptoDB:CPATCC_0021530"/>
<dbReference type="AlphaFoldDB" id="A0A7S7LHM5"/>
<dbReference type="SUPFAM" id="SSF48371">
    <property type="entry name" value="ARM repeat"/>
    <property type="match status" value="1"/>
</dbReference>
<dbReference type="InterPro" id="IPR011989">
    <property type="entry name" value="ARM-like"/>
</dbReference>
<gene>
    <name evidence="1" type="ORF">CPATCC_001956</name>
</gene>
<organism evidence="1 2">
    <name type="scientific">Cryptosporidium parvum</name>
    <dbReference type="NCBI Taxonomy" id="5807"/>
    <lineage>
        <taxon>Eukaryota</taxon>
        <taxon>Sar</taxon>
        <taxon>Alveolata</taxon>
        <taxon>Apicomplexa</taxon>
        <taxon>Conoidasida</taxon>
        <taxon>Coccidia</taxon>
        <taxon>Eucoccidiorida</taxon>
        <taxon>Eimeriorina</taxon>
        <taxon>Cryptosporidiidae</taxon>
        <taxon>Cryptosporidium</taxon>
    </lineage>
</organism>
<evidence type="ECO:0000313" key="2">
    <source>
        <dbReference type="Proteomes" id="UP000593906"/>
    </source>
</evidence>
<dbReference type="EMBL" id="CP044419">
    <property type="protein sequence ID" value="QOY42322.1"/>
    <property type="molecule type" value="Genomic_DNA"/>
</dbReference>
<dbReference type="InterPro" id="IPR016024">
    <property type="entry name" value="ARM-type_fold"/>
</dbReference>
<name>A0A7S7LHM5_CRYPV</name>
<dbReference type="Gene3D" id="1.25.10.10">
    <property type="entry name" value="Leucine-rich Repeat Variant"/>
    <property type="match status" value="1"/>
</dbReference>